<name>A0A2W2ATJ6_9BACT</name>
<organism evidence="3 4">
    <name type="scientific">Taibaiella soli</name>
    <dbReference type="NCBI Taxonomy" id="1649169"/>
    <lineage>
        <taxon>Bacteria</taxon>
        <taxon>Pseudomonadati</taxon>
        <taxon>Bacteroidota</taxon>
        <taxon>Chitinophagia</taxon>
        <taxon>Chitinophagales</taxon>
        <taxon>Chitinophagaceae</taxon>
        <taxon>Taibaiella</taxon>
    </lineage>
</organism>
<keyword evidence="1" id="KW-0732">Signal</keyword>
<evidence type="ECO:0000313" key="3">
    <source>
        <dbReference type="EMBL" id="PZF71028.1"/>
    </source>
</evidence>
<dbReference type="Gene3D" id="2.60.40.10">
    <property type="entry name" value="Immunoglobulins"/>
    <property type="match status" value="5"/>
</dbReference>
<keyword evidence="4" id="KW-1185">Reference proteome</keyword>
<dbReference type="PROSITE" id="PS50093">
    <property type="entry name" value="PKD"/>
    <property type="match status" value="5"/>
</dbReference>
<dbReference type="Pfam" id="PF18962">
    <property type="entry name" value="Por_Secre_tail"/>
    <property type="match status" value="1"/>
</dbReference>
<dbReference type="SMART" id="SM00089">
    <property type="entry name" value="PKD"/>
    <property type="match status" value="5"/>
</dbReference>
<dbReference type="InterPro" id="IPR000601">
    <property type="entry name" value="PKD_dom"/>
</dbReference>
<dbReference type="CDD" id="cd00146">
    <property type="entry name" value="PKD"/>
    <property type="match status" value="4"/>
</dbReference>
<dbReference type="Proteomes" id="UP000248745">
    <property type="component" value="Unassembled WGS sequence"/>
</dbReference>
<dbReference type="InterPro" id="IPR013783">
    <property type="entry name" value="Ig-like_fold"/>
</dbReference>
<dbReference type="RefSeq" id="WP_111000762.1">
    <property type="nucleotide sequence ID" value="NZ_QKTW01000027.1"/>
</dbReference>
<dbReference type="InterPro" id="IPR022409">
    <property type="entry name" value="PKD/Chitinase_dom"/>
</dbReference>
<dbReference type="EMBL" id="QKTW01000027">
    <property type="protein sequence ID" value="PZF71028.1"/>
    <property type="molecule type" value="Genomic_DNA"/>
</dbReference>
<dbReference type="InterPro" id="IPR026444">
    <property type="entry name" value="Secre_tail"/>
</dbReference>
<dbReference type="NCBIfam" id="TIGR04183">
    <property type="entry name" value="Por_Secre_tail"/>
    <property type="match status" value="1"/>
</dbReference>
<reference evidence="3 4" key="1">
    <citation type="submission" date="2018-06" db="EMBL/GenBank/DDBJ databases">
        <title>Mucibacter soli gen. nov., sp. nov., a new member of the family Chitinophagaceae producing mucin.</title>
        <authorList>
            <person name="Kim M.-K."/>
            <person name="Park S."/>
            <person name="Kim T.-S."/>
            <person name="Joung Y."/>
            <person name="Han J.-H."/>
            <person name="Kim S.B."/>
        </authorList>
    </citation>
    <scope>NUCLEOTIDE SEQUENCE [LARGE SCALE GENOMIC DNA]</scope>
    <source>
        <strain evidence="3 4">R1-15</strain>
    </source>
</reference>
<feature type="domain" description="PKD" evidence="2">
    <location>
        <begin position="48"/>
        <end position="89"/>
    </location>
</feature>
<feature type="domain" description="PKD" evidence="2">
    <location>
        <begin position="142"/>
        <end position="182"/>
    </location>
</feature>
<feature type="domain" description="PKD" evidence="2">
    <location>
        <begin position="311"/>
        <end position="354"/>
    </location>
</feature>
<sequence>MRKLLLFLAVLLSAYASNATCTASFTHAAAPTATSLYNVNFTNTSTFTGAPGTAYPTYGYSFGDGSTQSYVWGVVGHNYAAAGTYTVKLYMRLTDSLTNTVICTDTATQTITVTAPPCASTISLVYPSGNTGAVTLTANTPAGTSGMTYYWNFGDGNVATGNPVTHTYASFGYYTVRLVATNGSCADTVYQSVNPITCNGVHATFNPLVSGNTVVFQNTSSAPSSAQFAISWNFGDGTSSNAWSPTHTYTTAGTHYVTLIETFTDTLTNLVCTDSMFQSVTTYSTGTGCPNNHATFYTSQSGNTVTFHNTSTSGNPGQAVNYVWNFGDGSAMSSAANPVHTYPAGGTYTARLSVYWVDSTVTGQSCFDSVSHIVTIQSGNPCAGHYASFASGPVSGGYQFYNYSPNFPNQVQHANWYFGDGTSAMNVLNPTHTYAAAGSYYATLEVRWTDSNNNVICVDSLTHQIQVSNIIDGYVKVDSTNNPSIDSFKVWLIQYDSLSNTLSAVDSMYTSGSLWSYYSFSNKPAGVYYTKAKMLDQTVGSSGYVPTYHEQSLYWSTATAIYHNGLGTVDKHIRMQHGVVTSGPGFISGNISAGANKGTGTGIAGIIVYLRDYNNQLVASAYTDVNGDFSFNNIPLGTYSLYPESMNYITTPIANITITSAQPSASGYRFGQTANEIKPKATGVENVTKATYLLYPNPANNKVIVRWGDVNGTANIVITDIAGHKVYQSENVKMSGNTEINVSSLQSGLYFIKVESGNTQEVTKLAIQH</sequence>
<feature type="domain" description="PKD" evidence="2">
    <location>
        <begin position="197"/>
        <end position="259"/>
    </location>
</feature>
<dbReference type="Gene3D" id="2.60.40.1120">
    <property type="entry name" value="Carboxypeptidase-like, regulatory domain"/>
    <property type="match status" value="1"/>
</dbReference>
<evidence type="ECO:0000259" key="2">
    <source>
        <dbReference type="PROSITE" id="PS50093"/>
    </source>
</evidence>
<proteinExistence type="predicted"/>
<dbReference type="SUPFAM" id="SSF49478">
    <property type="entry name" value="Cna protein B-type domain"/>
    <property type="match status" value="1"/>
</dbReference>
<feature type="chain" id="PRO_5016153877" description="PKD domain-containing protein" evidence="1">
    <location>
        <begin position="20"/>
        <end position="769"/>
    </location>
</feature>
<dbReference type="OrthoDB" id="9801493at2"/>
<gene>
    <name evidence="3" type="ORF">DN068_20205</name>
</gene>
<evidence type="ECO:0000313" key="4">
    <source>
        <dbReference type="Proteomes" id="UP000248745"/>
    </source>
</evidence>
<comment type="caution">
    <text evidence="3">The sequence shown here is derived from an EMBL/GenBank/DDBJ whole genome shotgun (WGS) entry which is preliminary data.</text>
</comment>
<dbReference type="Pfam" id="PF18911">
    <property type="entry name" value="PKD_4"/>
    <property type="match status" value="4"/>
</dbReference>
<protein>
    <recommendedName>
        <fullName evidence="2">PKD domain-containing protein</fullName>
    </recommendedName>
</protein>
<feature type="signal peptide" evidence="1">
    <location>
        <begin position="1"/>
        <end position="19"/>
    </location>
</feature>
<dbReference type="InterPro" id="IPR035986">
    <property type="entry name" value="PKD_dom_sf"/>
</dbReference>
<dbReference type="AlphaFoldDB" id="A0A2W2ATJ6"/>
<dbReference type="Pfam" id="PF13620">
    <property type="entry name" value="CarboxypepD_reg"/>
    <property type="match status" value="1"/>
</dbReference>
<dbReference type="SUPFAM" id="SSF49299">
    <property type="entry name" value="PKD domain"/>
    <property type="match status" value="5"/>
</dbReference>
<feature type="domain" description="PKD" evidence="2">
    <location>
        <begin position="381"/>
        <end position="446"/>
    </location>
</feature>
<accession>A0A2W2ATJ6</accession>
<evidence type="ECO:0000256" key="1">
    <source>
        <dbReference type="SAM" id="SignalP"/>
    </source>
</evidence>